<evidence type="ECO:0008006" key="3">
    <source>
        <dbReference type="Google" id="ProtNLM"/>
    </source>
</evidence>
<keyword evidence="2" id="KW-1185">Reference proteome</keyword>
<comment type="caution">
    <text evidence="1">The sequence shown here is derived from an EMBL/GenBank/DDBJ whole genome shotgun (WGS) entry which is preliminary data.</text>
</comment>
<dbReference type="SUPFAM" id="SSF51306">
    <property type="entry name" value="LexA/Signal peptidase"/>
    <property type="match status" value="1"/>
</dbReference>
<dbReference type="RefSeq" id="WP_167231629.1">
    <property type="nucleotide sequence ID" value="NZ_VUYU01000034.1"/>
</dbReference>
<dbReference type="Proteomes" id="UP000785613">
    <property type="component" value="Unassembled WGS sequence"/>
</dbReference>
<sequence>MGWAAHYIAALKSGQSVQFRPRGASMVGRIASGQLVTVEPLGAVPPVKDEIVLCKVNGNEYLHLVKAVNGKRFQIGNNRGGINGWTTLVQVFGRCVKVEP</sequence>
<proteinExistence type="predicted"/>
<accession>A0ABX0LSJ1</accession>
<name>A0ABX0LSJ1_9BURK</name>
<organism evidence="1 2">
    <name type="scientific">Massilia rubra</name>
    <dbReference type="NCBI Taxonomy" id="2607910"/>
    <lineage>
        <taxon>Bacteria</taxon>
        <taxon>Pseudomonadati</taxon>
        <taxon>Pseudomonadota</taxon>
        <taxon>Betaproteobacteria</taxon>
        <taxon>Burkholderiales</taxon>
        <taxon>Oxalobacteraceae</taxon>
        <taxon>Telluria group</taxon>
        <taxon>Massilia</taxon>
    </lineage>
</organism>
<reference evidence="1 2" key="1">
    <citation type="submission" date="2019-09" db="EMBL/GenBank/DDBJ databases">
        <title>Taxonomy of Antarctic Massilia spp.: description of Massilia rubra sp. nov., Massilia aquatica sp. nov., Massilia mucilaginosa sp. nov., Massilia frigida sp. nov. isolated from streams, lakes and regoliths.</title>
        <authorList>
            <person name="Holochova P."/>
            <person name="Sedlacek I."/>
            <person name="Kralova S."/>
            <person name="Maslanova I."/>
            <person name="Busse H.-J."/>
            <person name="Stankova E."/>
            <person name="Vrbovska V."/>
            <person name="Kovarovic V."/>
            <person name="Bartak M."/>
            <person name="Svec P."/>
            <person name="Pantucek R."/>
        </authorList>
    </citation>
    <scope>NUCLEOTIDE SEQUENCE [LARGE SCALE GENOMIC DNA]</scope>
    <source>
        <strain evidence="1 2">CCM 8692</strain>
    </source>
</reference>
<evidence type="ECO:0000313" key="1">
    <source>
        <dbReference type="EMBL" id="NHZ37813.1"/>
    </source>
</evidence>
<dbReference type="EMBL" id="VUYU01000034">
    <property type="protein sequence ID" value="NHZ37813.1"/>
    <property type="molecule type" value="Genomic_DNA"/>
</dbReference>
<gene>
    <name evidence="1" type="ORF">F0185_30060</name>
</gene>
<dbReference type="InterPro" id="IPR036286">
    <property type="entry name" value="LexA/Signal_pep-like_sf"/>
</dbReference>
<protein>
    <recommendedName>
        <fullName evidence="3">Peptidase S24/S26A/S26B/S26C domain-containing protein</fullName>
    </recommendedName>
</protein>
<evidence type="ECO:0000313" key="2">
    <source>
        <dbReference type="Proteomes" id="UP000785613"/>
    </source>
</evidence>